<sequence length="122" mass="13936">MRADDRCPFCTEQEDCAHLLITCVRARSFWSSLNIDLASVADVESLWSINPFSEPNQRLMTTLLTCVCWNIWKGRNARFLEVKMRLISKLQQDVATTSYFGLIDVIQNLIRPKLLLGVTASL</sequence>
<dbReference type="EMBL" id="JACEFO010001651">
    <property type="protein sequence ID" value="KAF8726266.1"/>
    <property type="molecule type" value="Genomic_DNA"/>
</dbReference>
<comment type="caution">
    <text evidence="1">The sequence shown here is derived from an EMBL/GenBank/DDBJ whole genome shotgun (WGS) entry which is preliminary data.</text>
</comment>
<gene>
    <name evidence="1" type="ORF">HU200_019724</name>
</gene>
<reference evidence="1" key="1">
    <citation type="submission" date="2020-07" db="EMBL/GenBank/DDBJ databases">
        <title>Genome sequence and genetic diversity analysis of an under-domesticated orphan crop, white fonio (Digitaria exilis).</title>
        <authorList>
            <person name="Bennetzen J.L."/>
            <person name="Chen S."/>
            <person name="Ma X."/>
            <person name="Wang X."/>
            <person name="Yssel A.E.J."/>
            <person name="Chaluvadi S.R."/>
            <person name="Johnson M."/>
            <person name="Gangashetty P."/>
            <person name="Hamidou F."/>
            <person name="Sanogo M.D."/>
            <person name="Zwaenepoel A."/>
            <person name="Wallace J."/>
            <person name="Van De Peer Y."/>
            <person name="Van Deynze A."/>
        </authorList>
    </citation>
    <scope>NUCLEOTIDE SEQUENCE</scope>
    <source>
        <tissue evidence="1">Leaves</tissue>
    </source>
</reference>
<protein>
    <recommendedName>
        <fullName evidence="3">Reverse transcriptase zinc-binding domain-containing protein</fullName>
    </recommendedName>
</protein>
<proteinExistence type="predicted"/>
<keyword evidence="2" id="KW-1185">Reference proteome</keyword>
<evidence type="ECO:0000313" key="1">
    <source>
        <dbReference type="EMBL" id="KAF8726266.1"/>
    </source>
</evidence>
<dbReference type="AlphaFoldDB" id="A0A835F2E5"/>
<evidence type="ECO:0000313" key="2">
    <source>
        <dbReference type="Proteomes" id="UP000636709"/>
    </source>
</evidence>
<accession>A0A835F2E5</accession>
<organism evidence="1 2">
    <name type="scientific">Digitaria exilis</name>
    <dbReference type="NCBI Taxonomy" id="1010633"/>
    <lineage>
        <taxon>Eukaryota</taxon>
        <taxon>Viridiplantae</taxon>
        <taxon>Streptophyta</taxon>
        <taxon>Embryophyta</taxon>
        <taxon>Tracheophyta</taxon>
        <taxon>Spermatophyta</taxon>
        <taxon>Magnoliopsida</taxon>
        <taxon>Liliopsida</taxon>
        <taxon>Poales</taxon>
        <taxon>Poaceae</taxon>
        <taxon>PACMAD clade</taxon>
        <taxon>Panicoideae</taxon>
        <taxon>Panicodae</taxon>
        <taxon>Paniceae</taxon>
        <taxon>Anthephorinae</taxon>
        <taxon>Digitaria</taxon>
    </lineage>
</organism>
<name>A0A835F2E5_9POAL</name>
<dbReference type="Proteomes" id="UP000636709">
    <property type="component" value="Unassembled WGS sequence"/>
</dbReference>
<dbReference type="OrthoDB" id="667521at2759"/>
<evidence type="ECO:0008006" key="3">
    <source>
        <dbReference type="Google" id="ProtNLM"/>
    </source>
</evidence>